<dbReference type="Proteomes" id="UP000031820">
    <property type="component" value="Unassembled WGS sequence"/>
</dbReference>
<keyword evidence="7" id="KW-0378">Hydrolase</keyword>
<proteinExistence type="inferred from homology"/>
<feature type="domain" description="AAA+ ATPase" evidence="5">
    <location>
        <begin position="131"/>
        <end position="263"/>
    </location>
</feature>
<accession>A0A486VLA3</accession>
<protein>
    <submittedName>
        <fullName evidence="6 7">ATPase</fullName>
        <ecNumber evidence="7">3.4.24.-</ecNumber>
    </submittedName>
</protein>
<dbReference type="AlphaFoldDB" id="A0A486VLA3"/>
<evidence type="ECO:0000256" key="1">
    <source>
        <dbReference type="ARBA" id="ARBA00006914"/>
    </source>
</evidence>
<organism evidence="7">
    <name type="scientific">Klebsiella pneumoniae</name>
    <dbReference type="NCBI Taxonomy" id="573"/>
    <lineage>
        <taxon>Bacteria</taxon>
        <taxon>Pseudomonadati</taxon>
        <taxon>Pseudomonadota</taxon>
        <taxon>Gammaproteobacteria</taxon>
        <taxon>Enterobacterales</taxon>
        <taxon>Enterobacteriaceae</taxon>
        <taxon>Klebsiella/Raoultella group</taxon>
        <taxon>Klebsiella</taxon>
        <taxon>Klebsiella pneumoniae complex</taxon>
    </lineage>
</organism>
<dbReference type="PANTHER" id="PTHR23073">
    <property type="entry name" value="26S PROTEASOME REGULATORY SUBUNIT"/>
    <property type="match status" value="1"/>
</dbReference>
<dbReference type="RefSeq" id="WP_004213102.1">
    <property type="nucleotide sequence ID" value="NZ_CAAGTZ010000019.1"/>
</dbReference>
<dbReference type="EMBL" id="JRRF01000035">
    <property type="protein sequence ID" value="KII01381.1"/>
    <property type="molecule type" value="Genomic_DNA"/>
</dbReference>
<reference evidence="6 8" key="1">
    <citation type="submission" date="2014-10" db="EMBL/GenBank/DDBJ databases">
        <title>Plasmid movement, recombination, and chromosomal integration amongst multidrug resistant commensal Escherichia coli clones within a single commercial turkey flock.</title>
        <authorList>
            <person name="Lang K."/>
            <person name="Dorn K."/>
            <person name="Danzeisen J."/>
            <person name="Johnson T."/>
        </authorList>
    </citation>
    <scope>NUCLEOTIDE SEQUENCE [LARGE SCALE GENOMIC DNA]</scope>
    <source>
        <strain evidence="6 8">UMNturkey9</strain>
    </source>
</reference>
<evidence type="ECO:0000313" key="8">
    <source>
        <dbReference type="Proteomes" id="UP000031820"/>
    </source>
</evidence>
<comment type="similarity">
    <text evidence="1">Belongs to the AAA ATPase family.</text>
</comment>
<dbReference type="GO" id="GO:0016887">
    <property type="term" value="F:ATP hydrolysis activity"/>
    <property type="evidence" value="ECO:0007669"/>
    <property type="project" value="InterPro"/>
</dbReference>
<evidence type="ECO:0000313" key="6">
    <source>
        <dbReference type="EMBL" id="KII01381.1"/>
    </source>
</evidence>
<feature type="region of interest" description="Disordered" evidence="4">
    <location>
        <begin position="56"/>
        <end position="82"/>
    </location>
</feature>
<name>A0A486VLA3_KLEPN</name>
<sequence length="379" mass="42481">MGDLSGIQSDLAQLVRLVIAEQYDDVRLYVARLVRKYRDSSPELAAQLDQYLRSKPANSHNSLRKASSPTHTVSPQPLPVDDESRLSLLKTPVLKDELEKPVLSEKNESVLDRLILERKSIQRLNDLGLSPTRSAIFVGPPGVGKTLTAAWLAKQLNVPFYILDLTAVMSSYLGKSGNNLRAALDYAKKKPCVLLLDEIDSIAKKRSDDSDIGELKRLVTVILQEVDEWPTNSLLLAATNHEELIDPALWRRFDMIVNFEKPDAASISDALRRFSGPDFAMFSRWVDILTLTFKNESFSNIEKEVNKFRRAVALGIASDQELIEEFIKSRISLLERTEKLEVALSLSKETKLSQHSISDITGVSRDTIRKHRASEGTVA</sequence>
<dbReference type="Pfam" id="PF00004">
    <property type="entry name" value="AAA"/>
    <property type="match status" value="1"/>
</dbReference>
<evidence type="ECO:0000256" key="4">
    <source>
        <dbReference type="SAM" id="MobiDB-lite"/>
    </source>
</evidence>
<dbReference type="SMART" id="SM00382">
    <property type="entry name" value="AAA"/>
    <property type="match status" value="1"/>
</dbReference>
<feature type="compositionally biased region" description="Polar residues" evidence="4">
    <location>
        <begin position="56"/>
        <end position="75"/>
    </location>
</feature>
<keyword evidence="3" id="KW-0067">ATP-binding</keyword>
<evidence type="ECO:0000256" key="3">
    <source>
        <dbReference type="ARBA" id="ARBA00022840"/>
    </source>
</evidence>
<evidence type="ECO:0000256" key="2">
    <source>
        <dbReference type="ARBA" id="ARBA00022741"/>
    </source>
</evidence>
<dbReference type="CDD" id="cd19481">
    <property type="entry name" value="RecA-like_protease"/>
    <property type="match status" value="1"/>
</dbReference>
<dbReference type="EMBL" id="CAAHDG010000012">
    <property type="protein sequence ID" value="VGM51737.1"/>
    <property type="molecule type" value="Genomic_DNA"/>
</dbReference>
<evidence type="ECO:0000313" key="7">
    <source>
        <dbReference type="EMBL" id="VGM51737.1"/>
    </source>
</evidence>
<gene>
    <name evidence="7" type="primary">ftsH</name>
    <name evidence="6" type="ORF">LS45_26655</name>
    <name evidence="7" type="ORF">SAMEA4873561_04080</name>
</gene>
<evidence type="ECO:0000259" key="5">
    <source>
        <dbReference type="SMART" id="SM00382"/>
    </source>
</evidence>
<reference evidence="7" key="2">
    <citation type="submission" date="2019-03" db="EMBL/GenBank/DDBJ databases">
        <authorList>
            <consortium name="Pathogen Informatics"/>
        </authorList>
    </citation>
    <scope>NUCLEOTIDE SEQUENCE</scope>
    <source>
        <strain evidence="7">5012STDY7626360</strain>
    </source>
</reference>
<dbReference type="Gene3D" id="3.40.50.300">
    <property type="entry name" value="P-loop containing nucleotide triphosphate hydrolases"/>
    <property type="match status" value="1"/>
</dbReference>
<dbReference type="InterPro" id="IPR003593">
    <property type="entry name" value="AAA+_ATPase"/>
</dbReference>
<dbReference type="InterPro" id="IPR003959">
    <property type="entry name" value="ATPase_AAA_core"/>
</dbReference>
<keyword evidence="2" id="KW-0547">Nucleotide-binding</keyword>
<dbReference type="EC" id="3.4.24.-" evidence="7"/>
<dbReference type="InterPro" id="IPR050221">
    <property type="entry name" value="26S_Proteasome_ATPase"/>
</dbReference>
<dbReference type="GO" id="GO:0005524">
    <property type="term" value="F:ATP binding"/>
    <property type="evidence" value="ECO:0007669"/>
    <property type="project" value="UniProtKB-KW"/>
</dbReference>
<dbReference type="InterPro" id="IPR027417">
    <property type="entry name" value="P-loop_NTPase"/>
</dbReference>
<dbReference type="SUPFAM" id="SSF52540">
    <property type="entry name" value="P-loop containing nucleoside triphosphate hydrolases"/>
    <property type="match status" value="1"/>
</dbReference>